<proteinExistence type="predicted"/>
<feature type="compositionally biased region" description="Polar residues" evidence="1">
    <location>
        <begin position="172"/>
        <end position="201"/>
    </location>
</feature>
<dbReference type="Proteomes" id="UP000594454">
    <property type="component" value="Chromosome 6"/>
</dbReference>
<evidence type="ECO:0000313" key="3">
    <source>
        <dbReference type="Proteomes" id="UP000594454"/>
    </source>
</evidence>
<reference evidence="2 3" key="1">
    <citation type="submission" date="2020-11" db="EMBL/GenBank/DDBJ databases">
        <authorList>
            <person name="Wallbank WR R."/>
            <person name="Pardo Diaz C."/>
            <person name="Kozak K."/>
            <person name="Martin S."/>
            <person name="Jiggins C."/>
            <person name="Moest M."/>
            <person name="Warren A I."/>
            <person name="Generalovic N T."/>
            <person name="Byers J.R.P. K."/>
            <person name="Montejo-Kovacevich G."/>
            <person name="Yen C E."/>
        </authorList>
    </citation>
    <scope>NUCLEOTIDE SEQUENCE [LARGE SCALE GENOMIC DNA]</scope>
</reference>
<feature type="compositionally biased region" description="Polar residues" evidence="1">
    <location>
        <begin position="100"/>
        <end position="109"/>
    </location>
</feature>
<evidence type="ECO:0000256" key="1">
    <source>
        <dbReference type="SAM" id="MobiDB-lite"/>
    </source>
</evidence>
<organism evidence="2 3">
    <name type="scientific">Hermetia illucens</name>
    <name type="common">Black soldier fly</name>
    <dbReference type="NCBI Taxonomy" id="343691"/>
    <lineage>
        <taxon>Eukaryota</taxon>
        <taxon>Metazoa</taxon>
        <taxon>Ecdysozoa</taxon>
        <taxon>Arthropoda</taxon>
        <taxon>Hexapoda</taxon>
        <taxon>Insecta</taxon>
        <taxon>Pterygota</taxon>
        <taxon>Neoptera</taxon>
        <taxon>Endopterygota</taxon>
        <taxon>Diptera</taxon>
        <taxon>Brachycera</taxon>
        <taxon>Stratiomyomorpha</taxon>
        <taxon>Stratiomyidae</taxon>
        <taxon>Hermetiinae</taxon>
        <taxon>Hermetia</taxon>
    </lineage>
</organism>
<keyword evidence="3" id="KW-1185">Reference proteome</keyword>
<feature type="compositionally biased region" description="Polar residues" evidence="1">
    <location>
        <begin position="1"/>
        <end position="12"/>
    </location>
</feature>
<sequence>MAQAPSSQSLAANQKPEIAPEIPKITSELAAQAALRAKEMLSNKAADASKKAPEIPARANPDTHKVPPEIPPKRMSLKKAASEQSPSPAMGRAPPPLPQKPSSVQNSPQLVHKFKDKPLPNSPQQQSGLARPPGTPQMVHKAPEKPVGSPLSSVNAPQSQPQQQTLPAQKPSNSPQFGTRNINSPQLNFRSQPQSATNSPQIGAKKPTPKAISPTEDFGSEDALRGIESGLRNMERAMQEQMNLRSLEAAAASQKPDNLNFEFKSGNIRSVGSITSLDGSSQNLKRMGPMEPQVYRGLERNLSMDQMRLDNFTSGNMMRLMESNPNIRTTLDEIKLRGQASQEHSYPREHHMRSLDRNLPLELQYSRHRSQDYPASVLAGDFIEQIRYQLATGGGNMNPPGAGNPVFLQGPNSGLLHQQQQQQQRSSTGLSREDLRLRRRSSHDETQFSQGGIPGKDYL</sequence>
<feature type="compositionally biased region" description="Basic and acidic residues" evidence="1">
    <location>
        <begin position="431"/>
        <end position="446"/>
    </location>
</feature>
<feature type="region of interest" description="Disordered" evidence="1">
    <location>
        <begin position="41"/>
        <end position="223"/>
    </location>
</feature>
<evidence type="ECO:0000313" key="2">
    <source>
        <dbReference type="EMBL" id="CAD7092948.1"/>
    </source>
</evidence>
<dbReference type="InParanoid" id="A0A7R8V503"/>
<name>A0A7R8V503_HERIL</name>
<gene>
    <name evidence="2" type="ORF">HERILL_LOCUS15271</name>
</gene>
<dbReference type="AlphaFoldDB" id="A0A7R8V503"/>
<accession>A0A7R8V503</accession>
<feature type="compositionally biased region" description="Low complexity" evidence="1">
    <location>
        <begin position="157"/>
        <end position="171"/>
    </location>
</feature>
<protein>
    <submittedName>
        <fullName evidence="2">Uncharacterized protein</fullName>
    </submittedName>
</protein>
<feature type="region of interest" description="Disordered" evidence="1">
    <location>
        <begin position="393"/>
        <end position="459"/>
    </location>
</feature>
<feature type="compositionally biased region" description="Basic and acidic residues" evidence="1">
    <location>
        <begin position="41"/>
        <end position="53"/>
    </location>
</feature>
<dbReference type="EMBL" id="LR899014">
    <property type="protein sequence ID" value="CAD7092948.1"/>
    <property type="molecule type" value="Genomic_DNA"/>
</dbReference>
<feature type="region of interest" description="Disordered" evidence="1">
    <location>
        <begin position="1"/>
        <end position="23"/>
    </location>
</feature>